<gene>
    <name evidence="1" type="ORF">FA95DRAFT_1613409</name>
</gene>
<proteinExistence type="predicted"/>
<evidence type="ECO:0000313" key="1">
    <source>
        <dbReference type="EMBL" id="KAI0038418.1"/>
    </source>
</evidence>
<sequence length="530" mass="59273">MSDTEMCNNNDDSAHSAGKRRHSTGTSATTRHTPQLDATTEPAKTVRPDGCLHRHLGRKDWCAQPMSGVVHHETRVCNPCDTYSQHLVQHLWLGDQSLQDTMDARNARIVAASGLCKKLQTTKSELNRILRDCNELTNDNGRLRADIEDLRDENDRLRIAVDNLKDDKDDMQHVNDKLRDDKDDMQHVNNKLRDDLPTQPPPEPAHPVAKLPLAARIGCTLLTPGADGHTRYTFLPKRVLSSDQARFNMLVSLPPPLGLMPELPFSPAAMKVKHFVNRATLTPADRRTQVHEYALARWAELRAPTVVLQPDMATMAQDPSPSKKKRGADKDAGRPLACNTPVKCRQWLVTHPDPKHLRQHTRGVGTSNGFPMRNVSGYVAVIRLAPPRGKARSVYMLRAVELFRILQAYCEALEASGDMVAGTRHNTLMAVNFNPSLAEVASHFALNGLTLAEADNYWAWGQEFISTFISDVDLSEWHPARLAYNKMVVAQHLPPTLKGFPKDHPYSSSAPTTRSRTRTSFHLVLYPLTN</sequence>
<name>A0ACB8R345_9AGAM</name>
<accession>A0ACB8R345</accession>
<reference evidence="1" key="2">
    <citation type="journal article" date="2022" name="New Phytol.">
        <title>Evolutionary transition to the ectomycorrhizal habit in the genomes of a hyperdiverse lineage of mushroom-forming fungi.</title>
        <authorList>
            <person name="Looney B."/>
            <person name="Miyauchi S."/>
            <person name="Morin E."/>
            <person name="Drula E."/>
            <person name="Courty P.E."/>
            <person name="Kohler A."/>
            <person name="Kuo A."/>
            <person name="LaButti K."/>
            <person name="Pangilinan J."/>
            <person name="Lipzen A."/>
            <person name="Riley R."/>
            <person name="Andreopoulos W."/>
            <person name="He G."/>
            <person name="Johnson J."/>
            <person name="Nolan M."/>
            <person name="Tritt A."/>
            <person name="Barry K.W."/>
            <person name="Grigoriev I.V."/>
            <person name="Nagy L.G."/>
            <person name="Hibbett D."/>
            <person name="Henrissat B."/>
            <person name="Matheny P.B."/>
            <person name="Labbe J."/>
            <person name="Martin F.M."/>
        </authorList>
    </citation>
    <scope>NUCLEOTIDE SEQUENCE</scope>
    <source>
        <strain evidence="1">FP105234-sp</strain>
    </source>
</reference>
<dbReference type="Proteomes" id="UP000814033">
    <property type="component" value="Unassembled WGS sequence"/>
</dbReference>
<evidence type="ECO:0000313" key="2">
    <source>
        <dbReference type="Proteomes" id="UP000814033"/>
    </source>
</evidence>
<keyword evidence="2" id="KW-1185">Reference proteome</keyword>
<comment type="caution">
    <text evidence="1">The sequence shown here is derived from an EMBL/GenBank/DDBJ whole genome shotgun (WGS) entry which is preliminary data.</text>
</comment>
<reference evidence="1" key="1">
    <citation type="submission" date="2021-02" db="EMBL/GenBank/DDBJ databases">
        <authorList>
            <consortium name="DOE Joint Genome Institute"/>
            <person name="Ahrendt S."/>
            <person name="Looney B.P."/>
            <person name="Miyauchi S."/>
            <person name="Morin E."/>
            <person name="Drula E."/>
            <person name="Courty P.E."/>
            <person name="Chicoki N."/>
            <person name="Fauchery L."/>
            <person name="Kohler A."/>
            <person name="Kuo A."/>
            <person name="Labutti K."/>
            <person name="Pangilinan J."/>
            <person name="Lipzen A."/>
            <person name="Riley R."/>
            <person name="Andreopoulos W."/>
            <person name="He G."/>
            <person name="Johnson J."/>
            <person name="Barry K.W."/>
            <person name="Grigoriev I.V."/>
            <person name="Nagy L."/>
            <person name="Hibbett D."/>
            <person name="Henrissat B."/>
            <person name="Matheny P.B."/>
            <person name="Labbe J."/>
            <person name="Martin F."/>
        </authorList>
    </citation>
    <scope>NUCLEOTIDE SEQUENCE</scope>
    <source>
        <strain evidence="1">FP105234-sp</strain>
    </source>
</reference>
<protein>
    <submittedName>
        <fullName evidence="1">Uncharacterized protein</fullName>
    </submittedName>
</protein>
<organism evidence="1 2">
    <name type="scientific">Auriscalpium vulgare</name>
    <dbReference type="NCBI Taxonomy" id="40419"/>
    <lineage>
        <taxon>Eukaryota</taxon>
        <taxon>Fungi</taxon>
        <taxon>Dikarya</taxon>
        <taxon>Basidiomycota</taxon>
        <taxon>Agaricomycotina</taxon>
        <taxon>Agaricomycetes</taxon>
        <taxon>Russulales</taxon>
        <taxon>Auriscalpiaceae</taxon>
        <taxon>Auriscalpium</taxon>
    </lineage>
</organism>
<dbReference type="EMBL" id="MU276506">
    <property type="protein sequence ID" value="KAI0038418.1"/>
    <property type="molecule type" value="Genomic_DNA"/>
</dbReference>